<organism evidence="1 2">
    <name type="scientific">Nonlabens agnitus</name>
    <dbReference type="NCBI Taxonomy" id="870484"/>
    <lineage>
        <taxon>Bacteria</taxon>
        <taxon>Pseudomonadati</taxon>
        <taxon>Bacteroidota</taxon>
        <taxon>Flavobacteriia</taxon>
        <taxon>Flavobacteriales</taxon>
        <taxon>Flavobacteriaceae</taxon>
        <taxon>Nonlabens</taxon>
    </lineage>
</organism>
<sequence>MLKYLLWIPIFLFHTASQEPEGIEISVRKEHKKIVYVATNVTDKPLSLFFKVESDGFRRRADRPIITSIPAKSSKDLLTLIPKKDADTTHTYVAVVTKPQDNIQIRKTDSLGREIRRIDTDSVRSR</sequence>
<dbReference type="RefSeq" id="WP_242446426.1">
    <property type="nucleotide sequence ID" value="NZ_MQUC01000003.1"/>
</dbReference>
<keyword evidence="2" id="KW-1185">Reference proteome</keyword>
<evidence type="ECO:0000313" key="2">
    <source>
        <dbReference type="Proteomes" id="UP000239532"/>
    </source>
</evidence>
<dbReference type="AlphaFoldDB" id="A0A2S9WXQ4"/>
<reference evidence="1 2" key="1">
    <citation type="submission" date="2016-11" db="EMBL/GenBank/DDBJ databases">
        <title>Trade-off between light-utilization and light-protection in marine flavobacteria.</title>
        <authorList>
            <person name="Kumagai Y."/>
        </authorList>
    </citation>
    <scope>NUCLEOTIDE SEQUENCE [LARGE SCALE GENOMIC DNA]</scope>
    <source>
        <strain evidence="1 2">JCM 17109</strain>
    </source>
</reference>
<dbReference type="Proteomes" id="UP000239532">
    <property type="component" value="Unassembled WGS sequence"/>
</dbReference>
<name>A0A2S9WXQ4_9FLAO</name>
<evidence type="ECO:0000313" key="1">
    <source>
        <dbReference type="EMBL" id="PRP68243.1"/>
    </source>
</evidence>
<accession>A0A2S9WXQ4</accession>
<proteinExistence type="predicted"/>
<gene>
    <name evidence="1" type="ORF">BST86_01020</name>
</gene>
<protein>
    <submittedName>
        <fullName evidence="1">Uncharacterized protein</fullName>
    </submittedName>
</protein>
<dbReference type="EMBL" id="MQUC01000003">
    <property type="protein sequence ID" value="PRP68243.1"/>
    <property type="molecule type" value="Genomic_DNA"/>
</dbReference>
<comment type="caution">
    <text evidence="1">The sequence shown here is derived from an EMBL/GenBank/DDBJ whole genome shotgun (WGS) entry which is preliminary data.</text>
</comment>